<proteinExistence type="predicted"/>
<evidence type="ECO:0000256" key="1">
    <source>
        <dbReference type="ARBA" id="ARBA00004571"/>
    </source>
</evidence>
<evidence type="ECO:0000256" key="4">
    <source>
        <dbReference type="ARBA" id="ARBA00022692"/>
    </source>
</evidence>
<keyword evidence="9" id="KW-0998">Cell outer membrane</keyword>
<dbReference type="SUPFAM" id="SSF56935">
    <property type="entry name" value="Porins"/>
    <property type="match status" value="1"/>
</dbReference>
<dbReference type="PROSITE" id="PS52016">
    <property type="entry name" value="TONB_DEPENDENT_REC_3"/>
    <property type="match status" value="1"/>
</dbReference>
<keyword evidence="6" id="KW-0406">Ion transport</keyword>
<dbReference type="Gene3D" id="2.40.170.20">
    <property type="entry name" value="TonB-dependent receptor, beta-barrel domain"/>
    <property type="match status" value="1"/>
</dbReference>
<dbReference type="InterPro" id="IPR039426">
    <property type="entry name" value="TonB-dep_rcpt-like"/>
</dbReference>
<evidence type="ECO:0000256" key="6">
    <source>
        <dbReference type="ARBA" id="ARBA00023065"/>
    </source>
</evidence>
<evidence type="ECO:0000256" key="8">
    <source>
        <dbReference type="ARBA" id="ARBA00023136"/>
    </source>
</evidence>
<dbReference type="GO" id="GO:0009279">
    <property type="term" value="C:cell outer membrane"/>
    <property type="evidence" value="ECO:0007669"/>
    <property type="project" value="UniProtKB-SubCell"/>
</dbReference>
<dbReference type="InterPro" id="IPR036942">
    <property type="entry name" value="Beta-barrel_TonB_sf"/>
</dbReference>
<gene>
    <name evidence="11" type="ORF">METZ01_LOCUS289609</name>
</gene>
<keyword evidence="4" id="KW-0812">Transmembrane</keyword>
<sequence>MKKTILHALVISVFVTGVYVFSGTALVSDVRAQELAIEEITVTARKREESLADAPYTITALTSQQIEKAGINQLQDVVSYTPGFFFSDNNVGANQRSHKRLIFRGMNPRTDIPTRAASSMFIDGAASVGSEIGGMENVERIEVLKGPQGAHFGRSTYTGAINVVTKDPGDEFSGRVNLEAGKYGTTRAGLSLEGPLGESLGYRLTASTYDTDGMYNNSVNPGEKLGAQSTDDMALTVVFEPNDVLRIKARYHTWEDDDGPDASTGYDYR</sequence>
<dbReference type="AlphaFoldDB" id="A0A382LLU4"/>
<evidence type="ECO:0000256" key="7">
    <source>
        <dbReference type="ARBA" id="ARBA00023077"/>
    </source>
</evidence>
<accession>A0A382LLU4</accession>
<protein>
    <recommendedName>
        <fullName evidence="10">TonB-dependent receptor plug domain-containing protein</fullName>
    </recommendedName>
</protein>
<evidence type="ECO:0000256" key="3">
    <source>
        <dbReference type="ARBA" id="ARBA00022496"/>
    </source>
</evidence>
<evidence type="ECO:0000313" key="11">
    <source>
        <dbReference type="EMBL" id="SVC36755.1"/>
    </source>
</evidence>
<feature type="domain" description="TonB-dependent receptor plug" evidence="10">
    <location>
        <begin position="51"/>
        <end position="159"/>
    </location>
</feature>
<feature type="non-terminal residue" evidence="11">
    <location>
        <position position="269"/>
    </location>
</feature>
<evidence type="ECO:0000259" key="10">
    <source>
        <dbReference type="Pfam" id="PF07715"/>
    </source>
</evidence>
<dbReference type="GO" id="GO:0006826">
    <property type="term" value="P:iron ion transport"/>
    <property type="evidence" value="ECO:0007669"/>
    <property type="project" value="UniProtKB-KW"/>
</dbReference>
<keyword evidence="3" id="KW-0410">Iron transport</keyword>
<evidence type="ECO:0000256" key="2">
    <source>
        <dbReference type="ARBA" id="ARBA00022448"/>
    </source>
</evidence>
<evidence type="ECO:0000256" key="5">
    <source>
        <dbReference type="ARBA" id="ARBA00023004"/>
    </source>
</evidence>
<dbReference type="Pfam" id="PF07715">
    <property type="entry name" value="Plug"/>
    <property type="match status" value="1"/>
</dbReference>
<dbReference type="EMBL" id="UINC01087416">
    <property type="protein sequence ID" value="SVC36755.1"/>
    <property type="molecule type" value="Genomic_DNA"/>
</dbReference>
<name>A0A382LLU4_9ZZZZ</name>
<evidence type="ECO:0000256" key="9">
    <source>
        <dbReference type="ARBA" id="ARBA00023237"/>
    </source>
</evidence>
<comment type="subcellular location">
    <subcellularLocation>
        <location evidence="1">Cell outer membrane</location>
        <topology evidence="1">Multi-pass membrane protein</topology>
    </subcellularLocation>
</comment>
<keyword evidence="2" id="KW-0813">Transport</keyword>
<organism evidence="11">
    <name type="scientific">marine metagenome</name>
    <dbReference type="NCBI Taxonomy" id="408172"/>
    <lineage>
        <taxon>unclassified sequences</taxon>
        <taxon>metagenomes</taxon>
        <taxon>ecological metagenomes</taxon>
    </lineage>
</organism>
<keyword evidence="7" id="KW-0798">TonB box</keyword>
<dbReference type="PANTHER" id="PTHR32552:SF81">
    <property type="entry name" value="TONB-DEPENDENT OUTER MEMBRANE RECEPTOR"/>
    <property type="match status" value="1"/>
</dbReference>
<reference evidence="11" key="1">
    <citation type="submission" date="2018-05" db="EMBL/GenBank/DDBJ databases">
        <authorList>
            <person name="Lanie J.A."/>
            <person name="Ng W.-L."/>
            <person name="Kazmierczak K.M."/>
            <person name="Andrzejewski T.M."/>
            <person name="Davidsen T.M."/>
            <person name="Wayne K.J."/>
            <person name="Tettelin H."/>
            <person name="Glass J.I."/>
            <person name="Rusch D."/>
            <person name="Podicherti R."/>
            <person name="Tsui H.-C.T."/>
            <person name="Winkler M.E."/>
        </authorList>
    </citation>
    <scope>NUCLEOTIDE SEQUENCE</scope>
</reference>
<keyword evidence="5" id="KW-0408">Iron</keyword>
<dbReference type="PANTHER" id="PTHR32552">
    <property type="entry name" value="FERRICHROME IRON RECEPTOR-RELATED"/>
    <property type="match status" value="1"/>
</dbReference>
<keyword evidence="8" id="KW-0472">Membrane</keyword>
<dbReference type="InterPro" id="IPR012910">
    <property type="entry name" value="Plug_dom"/>
</dbReference>